<gene>
    <name evidence="1" type="ORF">GLYMA_18G277900</name>
</gene>
<keyword evidence="3" id="KW-1185">Reference proteome</keyword>
<evidence type="ECO:0000313" key="3">
    <source>
        <dbReference type="Proteomes" id="UP000008827"/>
    </source>
</evidence>
<dbReference type="AlphaFoldDB" id="A0A0R0FFS5"/>
<evidence type="ECO:0000313" key="1">
    <source>
        <dbReference type="EMBL" id="KRH01451.1"/>
    </source>
</evidence>
<proteinExistence type="predicted"/>
<reference evidence="1" key="3">
    <citation type="submission" date="2018-07" db="EMBL/GenBank/DDBJ databases">
        <title>WGS assembly of Glycine max.</title>
        <authorList>
            <person name="Schmutz J."/>
            <person name="Cannon S."/>
            <person name="Schlueter J."/>
            <person name="Ma J."/>
            <person name="Mitros T."/>
            <person name="Nelson W."/>
            <person name="Hyten D."/>
            <person name="Song Q."/>
            <person name="Thelen J."/>
            <person name="Cheng J."/>
            <person name="Xu D."/>
            <person name="Hellsten U."/>
            <person name="May G."/>
            <person name="Yu Y."/>
            <person name="Sakurai T."/>
            <person name="Umezawa T."/>
            <person name="Bhattacharyya M."/>
            <person name="Sandhu D."/>
            <person name="Valliyodan B."/>
            <person name="Lindquist E."/>
            <person name="Peto M."/>
            <person name="Grant D."/>
            <person name="Shu S."/>
            <person name="Goodstein D."/>
            <person name="Barry K."/>
            <person name="Futrell-Griggs M."/>
            <person name="Abernathy B."/>
            <person name="Du J."/>
            <person name="Tian Z."/>
            <person name="Zhu L."/>
            <person name="Gill N."/>
            <person name="Joshi T."/>
            <person name="Libault M."/>
            <person name="Sethuraman A."/>
            <person name="Zhang X."/>
            <person name="Shinozaki K."/>
            <person name="Nguyen H."/>
            <person name="Wing R."/>
            <person name="Cregan P."/>
            <person name="Specht J."/>
            <person name="Grimwood J."/>
            <person name="Rokhsar D."/>
            <person name="Stacey G."/>
            <person name="Shoemaker R."/>
            <person name="Jackson S."/>
        </authorList>
    </citation>
    <scope>NUCLEOTIDE SEQUENCE</scope>
    <source>
        <tissue evidence="1">Callus</tissue>
    </source>
</reference>
<dbReference type="Gramene" id="KRH01451">
    <property type="protein sequence ID" value="KRH01451"/>
    <property type="gene ID" value="GLYMA_18G277900"/>
</dbReference>
<accession>A0A0R0FFS5</accession>
<dbReference type="EnsemblPlants" id="KRH01451">
    <property type="protein sequence ID" value="KRH01451"/>
    <property type="gene ID" value="GLYMA_18G277900"/>
</dbReference>
<evidence type="ECO:0000313" key="2">
    <source>
        <dbReference type="EnsemblPlants" id="KRH01451"/>
    </source>
</evidence>
<sequence length="44" mass="5112">MQILDFVIHDPKDNQRDMLHLLSLKCNATDKTLGELVVYQTKII</sequence>
<organism evidence="1">
    <name type="scientific">Glycine max</name>
    <name type="common">Soybean</name>
    <name type="synonym">Glycine hispida</name>
    <dbReference type="NCBI Taxonomy" id="3847"/>
    <lineage>
        <taxon>Eukaryota</taxon>
        <taxon>Viridiplantae</taxon>
        <taxon>Streptophyta</taxon>
        <taxon>Embryophyta</taxon>
        <taxon>Tracheophyta</taxon>
        <taxon>Spermatophyta</taxon>
        <taxon>Magnoliopsida</taxon>
        <taxon>eudicotyledons</taxon>
        <taxon>Gunneridae</taxon>
        <taxon>Pentapetalae</taxon>
        <taxon>rosids</taxon>
        <taxon>fabids</taxon>
        <taxon>Fabales</taxon>
        <taxon>Fabaceae</taxon>
        <taxon>Papilionoideae</taxon>
        <taxon>50 kb inversion clade</taxon>
        <taxon>NPAAA clade</taxon>
        <taxon>indigoferoid/millettioid clade</taxon>
        <taxon>Phaseoleae</taxon>
        <taxon>Glycine</taxon>
        <taxon>Glycine subgen. Soja</taxon>
    </lineage>
</organism>
<reference evidence="1 2" key="1">
    <citation type="journal article" date="2010" name="Nature">
        <title>Genome sequence of the palaeopolyploid soybean.</title>
        <authorList>
            <person name="Schmutz J."/>
            <person name="Cannon S.B."/>
            <person name="Schlueter J."/>
            <person name="Ma J."/>
            <person name="Mitros T."/>
            <person name="Nelson W."/>
            <person name="Hyten D.L."/>
            <person name="Song Q."/>
            <person name="Thelen J.J."/>
            <person name="Cheng J."/>
            <person name="Xu D."/>
            <person name="Hellsten U."/>
            <person name="May G.D."/>
            <person name="Yu Y."/>
            <person name="Sakurai T."/>
            <person name="Umezawa T."/>
            <person name="Bhattacharyya M.K."/>
            <person name="Sandhu D."/>
            <person name="Valliyodan B."/>
            <person name="Lindquist E."/>
            <person name="Peto M."/>
            <person name="Grant D."/>
            <person name="Shu S."/>
            <person name="Goodstein D."/>
            <person name="Barry K."/>
            <person name="Futrell-Griggs M."/>
            <person name="Abernathy B."/>
            <person name="Du J."/>
            <person name="Tian Z."/>
            <person name="Zhu L."/>
            <person name="Gill N."/>
            <person name="Joshi T."/>
            <person name="Libault M."/>
            <person name="Sethuraman A."/>
            <person name="Zhang X.-C."/>
            <person name="Shinozaki K."/>
            <person name="Nguyen H.T."/>
            <person name="Wing R.A."/>
            <person name="Cregan P."/>
            <person name="Specht J."/>
            <person name="Grimwood J."/>
            <person name="Rokhsar D."/>
            <person name="Stacey G."/>
            <person name="Shoemaker R.C."/>
            <person name="Jackson S.A."/>
        </authorList>
    </citation>
    <scope>NUCLEOTIDE SEQUENCE [LARGE SCALE GENOMIC DNA]</scope>
    <source>
        <strain evidence="2">cv. Williams 82</strain>
        <tissue evidence="1">Callus</tissue>
    </source>
</reference>
<dbReference type="Proteomes" id="UP000008827">
    <property type="component" value="Chromosome 18"/>
</dbReference>
<reference evidence="2" key="2">
    <citation type="submission" date="2018-02" db="UniProtKB">
        <authorList>
            <consortium name="EnsemblPlants"/>
        </authorList>
    </citation>
    <scope>IDENTIFICATION</scope>
    <source>
        <strain evidence="2">Williams 82</strain>
    </source>
</reference>
<protein>
    <submittedName>
        <fullName evidence="1 2">Uncharacterized protein</fullName>
    </submittedName>
</protein>
<dbReference type="EMBL" id="CM000851">
    <property type="protein sequence ID" value="KRH01451.1"/>
    <property type="molecule type" value="Genomic_DNA"/>
</dbReference>
<name>A0A0R0FFS5_SOYBN</name>